<name>A0A835YN73_9STRA</name>
<dbReference type="EMBL" id="JAFCMP010000515">
    <property type="protein sequence ID" value="KAG5178427.1"/>
    <property type="molecule type" value="Genomic_DNA"/>
</dbReference>
<dbReference type="Proteomes" id="UP000664859">
    <property type="component" value="Unassembled WGS sequence"/>
</dbReference>
<dbReference type="OrthoDB" id="42308at2759"/>
<evidence type="ECO:0000313" key="2">
    <source>
        <dbReference type="Proteomes" id="UP000664859"/>
    </source>
</evidence>
<dbReference type="AlphaFoldDB" id="A0A835YN73"/>
<dbReference type="PANTHER" id="PTHR34407:SF1">
    <property type="entry name" value="SGNH HYDROLASE-TYPE ESTERASE DOMAIN-CONTAINING PROTEIN"/>
    <property type="match status" value="1"/>
</dbReference>
<proteinExistence type="predicted"/>
<sequence>LFHNAWYDLPDGGAAVKQRLLRAVVGQRNFTMAFTGISNTAGHDNLFAQSYPMVLERLLKPVLQLAGVELRVLNGAMGNTDFLPYSYCVEAHAGAHPDVVSWEMSMQIGNTPCTRTAELVETWIRTALALPSRPVPLLLNCQADRGRCARDREAPPTLSHTMEKAVGRCVGAERTRGTLQHDLMSWYKDYGIHSLNLETLMAAHTCGYPAFEKKRLYGGKVGTPRTKSWHPGPGAHRLMAEVLAANYLGLLRGALSELDAAAPGVTLQELQARERRLRQCAVHLVPQLWQSHAPCCHRRFVLLCARSGSYRCLTTYYPNQDASTQLDRYVTDNTTLNRKPHFKYLPTNTSEWQVIVNEPMRGITGFQFDNPQWPVDRKWVLAGAASAGPLNFKFEVTELPAGRMAPVVVCRQVPPQQTPSEIHAQPPYTLDNMVLSLDGQVRARVERCCCRAQCGNTNGVCVE</sequence>
<dbReference type="PANTHER" id="PTHR34407">
    <property type="entry name" value="EXPRESSED PROTEIN"/>
    <property type="match status" value="1"/>
</dbReference>
<gene>
    <name evidence="1" type="ORF">JKP88DRAFT_168701</name>
</gene>
<organism evidence="1 2">
    <name type="scientific">Tribonema minus</name>
    <dbReference type="NCBI Taxonomy" id="303371"/>
    <lineage>
        <taxon>Eukaryota</taxon>
        <taxon>Sar</taxon>
        <taxon>Stramenopiles</taxon>
        <taxon>Ochrophyta</taxon>
        <taxon>PX clade</taxon>
        <taxon>Xanthophyceae</taxon>
        <taxon>Tribonematales</taxon>
        <taxon>Tribonemataceae</taxon>
        <taxon>Tribonema</taxon>
    </lineage>
</organism>
<keyword evidence="2" id="KW-1185">Reference proteome</keyword>
<feature type="non-terminal residue" evidence="1">
    <location>
        <position position="463"/>
    </location>
</feature>
<comment type="caution">
    <text evidence="1">The sequence shown here is derived from an EMBL/GenBank/DDBJ whole genome shotgun (WGS) entry which is preliminary data.</text>
</comment>
<accession>A0A835YN73</accession>
<reference evidence="1" key="1">
    <citation type="submission" date="2021-02" db="EMBL/GenBank/DDBJ databases">
        <title>First Annotated Genome of the Yellow-green Alga Tribonema minus.</title>
        <authorList>
            <person name="Mahan K.M."/>
        </authorList>
    </citation>
    <scope>NUCLEOTIDE SEQUENCE</scope>
    <source>
        <strain evidence="1">UTEX B ZZ1240</strain>
    </source>
</reference>
<protein>
    <submittedName>
        <fullName evidence="1">Uncharacterized protein</fullName>
    </submittedName>
</protein>
<evidence type="ECO:0000313" key="1">
    <source>
        <dbReference type="EMBL" id="KAG5178427.1"/>
    </source>
</evidence>